<name>A0A074LL97_9BACL</name>
<reference evidence="1 2" key="1">
    <citation type="journal article" date="2013" name="Int. J. Syst. Evol. Microbiol.">
        <title>Tumebacillus flagellatus sp. nov., an alpha-amylase/pullulanase-producing bacterium isolated from cassava wastewater.</title>
        <authorList>
            <person name="Wang Q."/>
            <person name="Xie N."/>
            <person name="Qin Y."/>
            <person name="Shen N."/>
            <person name="Zhu J."/>
            <person name="Mi H."/>
            <person name="Huang R."/>
        </authorList>
    </citation>
    <scope>NUCLEOTIDE SEQUENCE [LARGE SCALE GENOMIC DNA]</scope>
    <source>
        <strain evidence="1 2">GST4</strain>
    </source>
</reference>
<sequence>MNQQDFCCGMTMVALLRSIYSEGGVLVHDVPMLVCPTCHKSHIVPDLEFDYIMLTHYCETDRVKVTSLRDAVGESKVADALSKYPEDERIRTGRRVVPQQIDSVLDLINVAKGMGDQTWHDELMEQLKKFSSYQQIRSR</sequence>
<gene>
    <name evidence="1" type="ORF">EL26_12500</name>
</gene>
<dbReference type="RefSeq" id="WP_038088794.1">
    <property type="nucleotide sequence ID" value="NZ_JMIR01000016.1"/>
</dbReference>
<organism evidence="1 2">
    <name type="scientific">Tumebacillus flagellatus</name>
    <dbReference type="NCBI Taxonomy" id="1157490"/>
    <lineage>
        <taxon>Bacteria</taxon>
        <taxon>Bacillati</taxon>
        <taxon>Bacillota</taxon>
        <taxon>Bacilli</taxon>
        <taxon>Bacillales</taxon>
        <taxon>Alicyclobacillaceae</taxon>
        <taxon>Tumebacillus</taxon>
    </lineage>
</organism>
<keyword evidence="2" id="KW-1185">Reference proteome</keyword>
<evidence type="ECO:0000313" key="2">
    <source>
        <dbReference type="Proteomes" id="UP000027931"/>
    </source>
</evidence>
<dbReference type="Proteomes" id="UP000027931">
    <property type="component" value="Unassembled WGS sequence"/>
</dbReference>
<dbReference type="AlphaFoldDB" id="A0A074LL97"/>
<proteinExistence type="predicted"/>
<evidence type="ECO:0000313" key="1">
    <source>
        <dbReference type="EMBL" id="KEO82911.1"/>
    </source>
</evidence>
<dbReference type="eggNOG" id="ENOG5032W73">
    <property type="taxonomic scope" value="Bacteria"/>
</dbReference>
<protein>
    <submittedName>
        <fullName evidence="1">Uncharacterized protein</fullName>
    </submittedName>
</protein>
<comment type="caution">
    <text evidence="1">The sequence shown here is derived from an EMBL/GenBank/DDBJ whole genome shotgun (WGS) entry which is preliminary data.</text>
</comment>
<dbReference type="EMBL" id="JMIR01000016">
    <property type="protein sequence ID" value="KEO82911.1"/>
    <property type="molecule type" value="Genomic_DNA"/>
</dbReference>
<accession>A0A074LL97</accession>
<dbReference type="OrthoDB" id="2381339at2"/>